<dbReference type="AlphaFoldDB" id="A0A495ABX2"/>
<dbReference type="NCBIfam" id="NF010188">
    <property type="entry name" value="PRK13667.1"/>
    <property type="match status" value="1"/>
</dbReference>
<comment type="catalytic activity">
    <reaction evidence="5">
        <text>RNA(n) + a ribonucleoside 5'-triphosphate = RNA(n+1) + diphosphate</text>
        <dbReference type="Rhea" id="RHEA:21248"/>
        <dbReference type="Rhea" id="RHEA-COMP:14527"/>
        <dbReference type="Rhea" id="RHEA-COMP:17342"/>
        <dbReference type="ChEBI" id="CHEBI:33019"/>
        <dbReference type="ChEBI" id="CHEBI:61557"/>
        <dbReference type="ChEBI" id="CHEBI:140395"/>
        <dbReference type="EC" id="2.7.7.6"/>
    </reaction>
</comment>
<keyword evidence="7" id="KW-1185">Reference proteome</keyword>
<reference evidence="6 7" key="1">
    <citation type="journal article" date="2016" name="Int. J. Syst. Evol. Microbiol.">
        <title>Oceanobacillus halophilus sp. nov., a novel moderately halophilic bacterium from a hypersaline lake.</title>
        <authorList>
            <person name="Amoozegar M.A."/>
            <person name="Bagheri M."/>
            <person name="Makhdoumi A."/>
            <person name="Nikou M.M."/>
            <person name="Fazeli S.A.S."/>
            <person name="Schumann P."/>
            <person name="Sproer C."/>
            <person name="Sanchez-Porro C."/>
            <person name="Ventosa A."/>
        </authorList>
    </citation>
    <scope>NUCLEOTIDE SEQUENCE [LARGE SCALE GENOMIC DNA]</scope>
    <source>
        <strain evidence="6 7">DSM 23996</strain>
    </source>
</reference>
<comment type="function">
    <text evidence="5">A non-essential component of RNA polymerase (RNAP).</text>
</comment>
<comment type="caution">
    <text evidence="6">The sequence shown here is derived from an EMBL/GenBank/DDBJ whole genome shotgun (WGS) entry which is preliminary data.</text>
</comment>
<dbReference type="GO" id="GO:0003899">
    <property type="term" value="F:DNA-directed RNA polymerase activity"/>
    <property type="evidence" value="ECO:0007669"/>
    <property type="project" value="UniProtKB-UniRule"/>
</dbReference>
<sequence length="71" mass="8568">MIFKVLYQELADEIPVRERTKSLYVEAESVRQVRDKLIEKGYKINIEHIQQLDEAHLEYEKKSEDFELENV</sequence>
<evidence type="ECO:0000256" key="5">
    <source>
        <dbReference type="HAMAP-Rule" id="MF_01553"/>
    </source>
</evidence>
<dbReference type="GO" id="GO:0003677">
    <property type="term" value="F:DNA binding"/>
    <property type="evidence" value="ECO:0007669"/>
    <property type="project" value="UniProtKB-UniRule"/>
</dbReference>
<dbReference type="Proteomes" id="UP000269301">
    <property type="component" value="Unassembled WGS sequence"/>
</dbReference>
<evidence type="ECO:0000256" key="4">
    <source>
        <dbReference type="ARBA" id="ARBA00023163"/>
    </source>
</evidence>
<name>A0A495ABX2_9BACI</name>
<organism evidence="6 7">
    <name type="scientific">Oceanobacillus halophilus</name>
    <dbReference type="NCBI Taxonomy" id="930130"/>
    <lineage>
        <taxon>Bacteria</taxon>
        <taxon>Bacillati</taxon>
        <taxon>Bacillota</taxon>
        <taxon>Bacilli</taxon>
        <taxon>Bacillales</taxon>
        <taxon>Bacillaceae</taxon>
        <taxon>Oceanobacillus</taxon>
    </lineage>
</organism>
<protein>
    <recommendedName>
        <fullName evidence="5">DNA-directed RNA polymerase subunit epsilon</fullName>
        <shortName evidence="5">RNAP epsilon subunit</shortName>
        <ecNumber evidence="5">2.7.7.6</ecNumber>
    </recommendedName>
    <alternativeName>
        <fullName evidence="5">RNA polymerase epsilon subunit</fullName>
    </alternativeName>
    <alternativeName>
        <fullName evidence="5">Transcriptase subunit epsilon</fullName>
    </alternativeName>
</protein>
<gene>
    <name evidence="5" type="primary">rpoY</name>
    <name evidence="6" type="ORF">D8M06_00635</name>
</gene>
<keyword evidence="2 5" id="KW-0808">Transferase</keyword>
<keyword evidence="1 5" id="KW-0240">DNA-directed RNA polymerase</keyword>
<dbReference type="OrthoDB" id="2147503at2"/>
<keyword evidence="4 5" id="KW-0804">Transcription</keyword>
<evidence type="ECO:0000313" key="7">
    <source>
        <dbReference type="Proteomes" id="UP000269301"/>
    </source>
</evidence>
<evidence type="ECO:0000256" key="3">
    <source>
        <dbReference type="ARBA" id="ARBA00022695"/>
    </source>
</evidence>
<dbReference type="EMBL" id="RBZP01000001">
    <property type="protein sequence ID" value="RKQ37343.1"/>
    <property type="molecule type" value="Genomic_DNA"/>
</dbReference>
<evidence type="ECO:0000256" key="2">
    <source>
        <dbReference type="ARBA" id="ARBA00022679"/>
    </source>
</evidence>
<accession>A0A495ABX2</accession>
<dbReference type="EC" id="2.7.7.6" evidence="5"/>
<dbReference type="Pfam" id="PF07288">
    <property type="entry name" value="RpoY"/>
    <property type="match status" value="1"/>
</dbReference>
<comment type="subunit">
    <text evidence="5">RNAP is composed of a core of 2 alpha, a beta and a beta' subunit. The core is associated with a delta subunit, and at least one of epsilon or omega. When a sigma factor is associated with the core the holoenzyme is formed, which can initiate transcription.</text>
</comment>
<comment type="similarity">
    <text evidence="5">Belongs to the RNA polymerase subunit epsilon family.</text>
</comment>
<dbReference type="GO" id="GO:0006351">
    <property type="term" value="P:DNA-templated transcription"/>
    <property type="evidence" value="ECO:0007669"/>
    <property type="project" value="UniProtKB-UniRule"/>
</dbReference>
<proteinExistence type="inferred from homology"/>
<dbReference type="RefSeq" id="WP_121202425.1">
    <property type="nucleotide sequence ID" value="NZ_RBZP01000001.1"/>
</dbReference>
<dbReference type="GO" id="GO:0000428">
    <property type="term" value="C:DNA-directed RNA polymerase complex"/>
    <property type="evidence" value="ECO:0007669"/>
    <property type="project" value="UniProtKB-KW"/>
</dbReference>
<evidence type="ECO:0000313" key="6">
    <source>
        <dbReference type="EMBL" id="RKQ37343.1"/>
    </source>
</evidence>
<dbReference type="InterPro" id="IPR009907">
    <property type="entry name" value="RpoY"/>
</dbReference>
<dbReference type="HAMAP" id="MF_01553">
    <property type="entry name" value="RNApol_bact_RpoY"/>
    <property type="match status" value="1"/>
</dbReference>
<evidence type="ECO:0000256" key="1">
    <source>
        <dbReference type="ARBA" id="ARBA00022478"/>
    </source>
</evidence>
<dbReference type="Gene3D" id="3.10.20.730">
    <property type="entry name" value="RNAP, epsilon subunit-like"/>
    <property type="match status" value="1"/>
</dbReference>
<keyword evidence="3 5" id="KW-0548">Nucleotidyltransferase</keyword>